<reference evidence="1 2" key="1">
    <citation type="submission" date="2019-05" db="EMBL/GenBank/DDBJ databases">
        <title>Draft genome sequence of Pelagicola sp. DSW4-44.</title>
        <authorList>
            <person name="Oh J."/>
        </authorList>
    </citation>
    <scope>NUCLEOTIDE SEQUENCE [LARGE SCALE GENOMIC DNA]</scope>
    <source>
        <strain evidence="1 2">DSW4-44</strain>
    </source>
</reference>
<sequence>MSVPILDVELKGSIWPSAKGVEAGVIYATMEELVTRLRAPLFYIEYPDEQCIFAFAYLPAVGRILVETSNMTTHGPNVNAKSELLKLIQVGKVIFTVWVDSANDVDTSLQTETFTAFFGEEFRFHAS</sequence>
<name>A0ABY2UW64_9RHOB</name>
<evidence type="ECO:0000313" key="2">
    <source>
        <dbReference type="Proteomes" id="UP000305041"/>
    </source>
</evidence>
<dbReference type="RefSeq" id="WP_138162793.1">
    <property type="nucleotide sequence ID" value="NZ_VAUA01000004.1"/>
</dbReference>
<accession>A0ABY2UW64</accession>
<dbReference type="EMBL" id="VAUA01000004">
    <property type="protein sequence ID" value="TLP65726.1"/>
    <property type="molecule type" value="Genomic_DNA"/>
</dbReference>
<dbReference type="Proteomes" id="UP000305041">
    <property type="component" value="Unassembled WGS sequence"/>
</dbReference>
<comment type="caution">
    <text evidence="1">The sequence shown here is derived from an EMBL/GenBank/DDBJ whole genome shotgun (WGS) entry which is preliminary data.</text>
</comment>
<protein>
    <submittedName>
        <fullName evidence="1">Uncharacterized protein</fullName>
    </submittedName>
</protein>
<organism evidence="1 2">
    <name type="scientific">Parasedimentitalea maritima</name>
    <dbReference type="NCBI Taxonomy" id="2578117"/>
    <lineage>
        <taxon>Bacteria</taxon>
        <taxon>Pseudomonadati</taxon>
        <taxon>Pseudomonadota</taxon>
        <taxon>Alphaproteobacteria</taxon>
        <taxon>Rhodobacterales</taxon>
        <taxon>Paracoccaceae</taxon>
        <taxon>Parasedimentitalea</taxon>
    </lineage>
</organism>
<evidence type="ECO:0000313" key="1">
    <source>
        <dbReference type="EMBL" id="TLP65726.1"/>
    </source>
</evidence>
<gene>
    <name evidence="1" type="ORF">FEE96_09495</name>
</gene>
<proteinExistence type="predicted"/>
<keyword evidence="2" id="KW-1185">Reference proteome</keyword>